<evidence type="ECO:0000256" key="1">
    <source>
        <dbReference type="SAM" id="MobiDB-lite"/>
    </source>
</evidence>
<comment type="caution">
    <text evidence="2">The sequence shown here is derived from an EMBL/GenBank/DDBJ whole genome shotgun (WGS) entry which is preliminary data.</text>
</comment>
<proteinExistence type="predicted"/>
<reference evidence="2 3" key="1">
    <citation type="submission" date="2020-01" db="EMBL/GenBank/DDBJ databases">
        <authorList>
            <person name="Gupta K D."/>
        </authorList>
    </citation>
    <scope>NUCLEOTIDE SEQUENCE [LARGE SCALE GENOMIC DNA]</scope>
</reference>
<sequence length="176" mass="20277">MRAFEIQVIKAQVNADMQASPQATYCYDTDLQAGDYSPAAVREFEKGSFQGAYSSNGWRPIAYAFFDDTGEYGSRWKRVEQSAFKLGYEEVVDIYEALYGPLEDLPDDASEETKIEQRRKLVNVVRLLLGALKDDLEKETAGREEEMRGRDFEDDEDEDDSDEREMYGSDMDEDYF</sequence>
<feature type="region of interest" description="Disordered" evidence="1">
    <location>
        <begin position="138"/>
        <end position="176"/>
    </location>
</feature>
<organism evidence="2 3">
    <name type="scientific">Cyclocybe aegerita</name>
    <name type="common">Black poplar mushroom</name>
    <name type="synonym">Agrocybe aegerita</name>
    <dbReference type="NCBI Taxonomy" id="1973307"/>
    <lineage>
        <taxon>Eukaryota</taxon>
        <taxon>Fungi</taxon>
        <taxon>Dikarya</taxon>
        <taxon>Basidiomycota</taxon>
        <taxon>Agaricomycotina</taxon>
        <taxon>Agaricomycetes</taxon>
        <taxon>Agaricomycetidae</taxon>
        <taxon>Agaricales</taxon>
        <taxon>Agaricineae</taxon>
        <taxon>Bolbitiaceae</taxon>
        <taxon>Cyclocybe</taxon>
    </lineage>
</organism>
<dbReference type="OrthoDB" id="3012326at2759"/>
<evidence type="ECO:0000313" key="2">
    <source>
        <dbReference type="EMBL" id="CAA7259704.1"/>
    </source>
</evidence>
<protein>
    <submittedName>
        <fullName evidence="2">Uncharacterized protein</fullName>
    </submittedName>
</protein>
<evidence type="ECO:0000313" key="3">
    <source>
        <dbReference type="Proteomes" id="UP000467700"/>
    </source>
</evidence>
<keyword evidence="3" id="KW-1185">Reference proteome</keyword>
<dbReference type="Proteomes" id="UP000467700">
    <property type="component" value="Unassembled WGS sequence"/>
</dbReference>
<dbReference type="AlphaFoldDB" id="A0A8S0W2H5"/>
<accession>A0A8S0W2H5</accession>
<name>A0A8S0W2H5_CYCAE</name>
<feature type="compositionally biased region" description="Basic and acidic residues" evidence="1">
    <location>
        <begin position="138"/>
        <end position="151"/>
    </location>
</feature>
<dbReference type="EMBL" id="CACVBS010000028">
    <property type="protein sequence ID" value="CAA7259704.1"/>
    <property type="molecule type" value="Genomic_DNA"/>
</dbReference>
<feature type="compositionally biased region" description="Acidic residues" evidence="1">
    <location>
        <begin position="152"/>
        <end position="163"/>
    </location>
</feature>
<gene>
    <name evidence="2" type="ORF">AAE3_LOCUS1946</name>
</gene>